<keyword evidence="1" id="KW-0472">Membrane</keyword>
<dbReference type="InterPro" id="IPR011642">
    <property type="entry name" value="Gate_dom"/>
</dbReference>
<feature type="transmembrane region" description="Helical" evidence="1">
    <location>
        <begin position="227"/>
        <end position="248"/>
    </location>
</feature>
<feature type="domain" description="Concentrative nucleoside transporter N-terminal" evidence="2">
    <location>
        <begin position="149"/>
        <end position="221"/>
    </location>
</feature>
<dbReference type="PANTHER" id="PTHR10590:SF4">
    <property type="entry name" value="SOLUTE CARRIER FAMILY 28 MEMBER 3"/>
    <property type="match status" value="1"/>
</dbReference>
<accession>A0ABP0P4E9</accession>
<sequence length="361" mass="40100">MTPAEEEVLRVQAVIADVVPQKELDERRQTEIEADSEGKIARDDASTPCFLKRRPHLLWLPVAGYLCAALVHDAQRALVPVCLAAVIAVCQLWDAFRAWRGKDLEESACWWTSQVAPFTRWILGVLILAMLALWGTLAWEKPERLVPGCGLLLLVLLTWLCSAHRGQVTWRPVITGILLQILIGLLIMRTTAGFTAFKQTGDMVSNFLAFADKGSEFVFGDGYKDFFAFKVLPVVIFFSSMVAAAYHLGLIQAVFLRIGWLMQLVMGTSYCESLMSAANIFLGQTEAPLLAKPFLQHLTLSEIHAVMTAGFASIAGGVMAVPWEAKTEVPWELKHHVQSGALEGPHLLTFTYHRGRWNHST</sequence>
<proteinExistence type="predicted"/>
<feature type="domain" description="Nucleoside transporter/FeoB GTPase Gate" evidence="3">
    <location>
        <begin position="228"/>
        <end position="321"/>
    </location>
</feature>
<evidence type="ECO:0000313" key="4">
    <source>
        <dbReference type="EMBL" id="CAK9070649.1"/>
    </source>
</evidence>
<dbReference type="EMBL" id="CAXAMN010022539">
    <property type="protein sequence ID" value="CAK9070649.1"/>
    <property type="molecule type" value="Genomic_DNA"/>
</dbReference>
<feature type="transmembrane region" description="Helical" evidence="1">
    <location>
        <begin position="173"/>
        <end position="197"/>
    </location>
</feature>
<dbReference type="InterPro" id="IPR002668">
    <property type="entry name" value="CNT_N_dom"/>
</dbReference>
<organism evidence="4 5">
    <name type="scientific">Durusdinium trenchii</name>
    <dbReference type="NCBI Taxonomy" id="1381693"/>
    <lineage>
        <taxon>Eukaryota</taxon>
        <taxon>Sar</taxon>
        <taxon>Alveolata</taxon>
        <taxon>Dinophyceae</taxon>
        <taxon>Suessiales</taxon>
        <taxon>Symbiodiniaceae</taxon>
        <taxon>Durusdinium</taxon>
    </lineage>
</organism>
<dbReference type="InterPro" id="IPR008276">
    <property type="entry name" value="C_nuclsd_transpt"/>
</dbReference>
<feature type="transmembrane region" description="Helical" evidence="1">
    <location>
        <begin position="145"/>
        <end position="161"/>
    </location>
</feature>
<keyword evidence="1" id="KW-1133">Transmembrane helix</keyword>
<dbReference type="PANTHER" id="PTHR10590">
    <property type="entry name" value="SODIUM/NUCLEOSIDE COTRANSPORTER"/>
    <property type="match status" value="1"/>
</dbReference>
<comment type="caution">
    <text evidence="4">The sequence shown here is derived from an EMBL/GenBank/DDBJ whole genome shotgun (WGS) entry which is preliminary data.</text>
</comment>
<evidence type="ECO:0000313" key="5">
    <source>
        <dbReference type="Proteomes" id="UP001642484"/>
    </source>
</evidence>
<name>A0ABP0P4E9_9DINO</name>
<keyword evidence="1" id="KW-0812">Transmembrane</keyword>
<dbReference type="Pfam" id="PF01773">
    <property type="entry name" value="Nucleos_tra2_N"/>
    <property type="match status" value="1"/>
</dbReference>
<feature type="transmembrane region" description="Helical" evidence="1">
    <location>
        <begin position="117"/>
        <end position="139"/>
    </location>
</feature>
<protein>
    <submittedName>
        <fullName evidence="4">Uncharacterized protein</fullName>
    </submittedName>
</protein>
<gene>
    <name evidence="4" type="ORF">CCMP2556_LOCUS34750</name>
</gene>
<dbReference type="Pfam" id="PF07670">
    <property type="entry name" value="Gate"/>
    <property type="match status" value="1"/>
</dbReference>
<evidence type="ECO:0000259" key="3">
    <source>
        <dbReference type="Pfam" id="PF07670"/>
    </source>
</evidence>
<reference evidence="4 5" key="1">
    <citation type="submission" date="2024-02" db="EMBL/GenBank/DDBJ databases">
        <authorList>
            <person name="Chen Y."/>
            <person name="Shah S."/>
            <person name="Dougan E. K."/>
            <person name="Thang M."/>
            <person name="Chan C."/>
        </authorList>
    </citation>
    <scope>NUCLEOTIDE SEQUENCE [LARGE SCALE GENOMIC DNA]</scope>
</reference>
<evidence type="ECO:0000256" key="1">
    <source>
        <dbReference type="SAM" id="Phobius"/>
    </source>
</evidence>
<dbReference type="Proteomes" id="UP001642484">
    <property type="component" value="Unassembled WGS sequence"/>
</dbReference>
<evidence type="ECO:0000259" key="2">
    <source>
        <dbReference type="Pfam" id="PF01773"/>
    </source>
</evidence>
<keyword evidence="5" id="KW-1185">Reference proteome</keyword>